<dbReference type="AlphaFoldDB" id="A0A1M7ZAU7"/>
<protein>
    <submittedName>
        <fullName evidence="2">Ser/Thr protein kinase RdoA involved in Cpx stress response, MazF antagonist</fullName>
    </submittedName>
</protein>
<dbReference type="Pfam" id="PF01636">
    <property type="entry name" value="APH"/>
    <property type="match status" value="1"/>
</dbReference>
<dbReference type="PANTHER" id="PTHR21064:SF5">
    <property type="entry name" value="SLR1880 PROTEIN"/>
    <property type="match status" value="1"/>
</dbReference>
<gene>
    <name evidence="2" type="ORF">SAMN04488108_1810</name>
</gene>
<reference evidence="3" key="1">
    <citation type="submission" date="2016-12" db="EMBL/GenBank/DDBJ databases">
        <authorList>
            <person name="Varghese N."/>
            <person name="Submissions S."/>
        </authorList>
    </citation>
    <scope>NUCLEOTIDE SEQUENCE [LARGE SCALE GENOMIC DNA]</scope>
    <source>
        <strain evidence="3">DSM 25035</strain>
    </source>
</reference>
<dbReference type="PANTHER" id="PTHR21064">
    <property type="entry name" value="AMINOGLYCOSIDE PHOSPHOTRANSFERASE DOMAIN-CONTAINING PROTEIN-RELATED"/>
    <property type="match status" value="1"/>
</dbReference>
<dbReference type="STRING" id="1073327.SAMN04488108_1810"/>
<dbReference type="SUPFAM" id="SSF56112">
    <property type="entry name" value="Protein kinase-like (PK-like)"/>
    <property type="match status" value="1"/>
</dbReference>
<accession>A0A1M7ZAU7</accession>
<dbReference type="InterPro" id="IPR050249">
    <property type="entry name" value="Pseudomonas-type_ThrB"/>
</dbReference>
<keyword evidence="2" id="KW-0418">Kinase</keyword>
<dbReference type="OrthoDB" id="526037at2"/>
<dbReference type="EMBL" id="FRXN01000002">
    <property type="protein sequence ID" value="SHO62041.1"/>
    <property type="molecule type" value="Genomic_DNA"/>
</dbReference>
<evidence type="ECO:0000313" key="3">
    <source>
        <dbReference type="Proteomes" id="UP000184609"/>
    </source>
</evidence>
<dbReference type="Proteomes" id="UP000184609">
    <property type="component" value="Unassembled WGS sequence"/>
</dbReference>
<keyword evidence="3" id="KW-1185">Reference proteome</keyword>
<dbReference type="Gene3D" id="3.90.1200.10">
    <property type="match status" value="1"/>
</dbReference>
<organism evidence="2 3">
    <name type="scientific">Algoriphagus zhangzhouensis</name>
    <dbReference type="NCBI Taxonomy" id="1073327"/>
    <lineage>
        <taxon>Bacteria</taxon>
        <taxon>Pseudomonadati</taxon>
        <taxon>Bacteroidota</taxon>
        <taxon>Cytophagia</taxon>
        <taxon>Cytophagales</taxon>
        <taxon>Cyclobacteriaceae</taxon>
        <taxon>Algoriphagus</taxon>
    </lineage>
</organism>
<sequence>MDLQKIHQILSLYPSLPFQELSSINALGNGLIHDTYRITTADGAYVLQAYNQSVFPFPERIANNLGILIREKVNDQLPYFLPLPLLNLEGKQLTEVDGKSWRIFEFVEGNTLEQITALDQAKNAAFAFAKFSLAGAQLDMGAFQETIPDFHRLDLRYEKFLQEAGKAQNLDEEEQSILLFYVNQKPLIEAYKEFAQKLPVRLTHSDTKINNLIFSKDLSKVEALIDLDTVMPGFLMYDFGDMVRTVACSIPETDTQWEKLCLEEKVFEQLLEGYWSGLKSIATPEEKESLLLAGEVMTCMMGLRFFTDHLMGNVYYRVQYPEQNLHRAKNQMIYLRDLQQKRGTLKALIDQI</sequence>
<evidence type="ECO:0000313" key="2">
    <source>
        <dbReference type="EMBL" id="SHO62041.1"/>
    </source>
</evidence>
<feature type="domain" description="Aminoglycoside phosphotransferase" evidence="1">
    <location>
        <begin position="24"/>
        <end position="248"/>
    </location>
</feature>
<dbReference type="InterPro" id="IPR011009">
    <property type="entry name" value="Kinase-like_dom_sf"/>
</dbReference>
<dbReference type="RefSeq" id="WP_073571447.1">
    <property type="nucleotide sequence ID" value="NZ_FRXN01000002.1"/>
</dbReference>
<dbReference type="Gene3D" id="3.30.200.20">
    <property type="entry name" value="Phosphorylase Kinase, domain 1"/>
    <property type="match status" value="1"/>
</dbReference>
<dbReference type="GO" id="GO:0016301">
    <property type="term" value="F:kinase activity"/>
    <property type="evidence" value="ECO:0007669"/>
    <property type="project" value="UniProtKB-KW"/>
</dbReference>
<proteinExistence type="predicted"/>
<dbReference type="InterPro" id="IPR002575">
    <property type="entry name" value="Aminoglycoside_PTrfase"/>
</dbReference>
<keyword evidence="2" id="KW-0808">Transferase</keyword>
<name>A0A1M7ZAU7_9BACT</name>
<evidence type="ECO:0000259" key="1">
    <source>
        <dbReference type="Pfam" id="PF01636"/>
    </source>
</evidence>